<dbReference type="HOGENOM" id="CLU_1003598_0_0_6"/>
<proteinExistence type="predicted"/>
<evidence type="ECO:0000313" key="2">
    <source>
        <dbReference type="EMBL" id="AFV00962.1"/>
    </source>
</evidence>
<dbReference type="NCBIfam" id="TIGR02595">
    <property type="entry name" value="PEP_CTERM"/>
    <property type="match status" value="1"/>
</dbReference>
<name>K4KPJ2_SIMAS</name>
<evidence type="ECO:0000259" key="1">
    <source>
        <dbReference type="Pfam" id="PF07589"/>
    </source>
</evidence>
<gene>
    <name evidence="2" type="ordered locus">M5M_19175</name>
</gene>
<dbReference type="NCBIfam" id="NF038133">
    <property type="entry name" value="choice_anch_L"/>
    <property type="match status" value="1"/>
</dbReference>
<feature type="domain" description="Ice-binding protein C-terminal" evidence="1">
    <location>
        <begin position="243"/>
        <end position="263"/>
    </location>
</feature>
<protein>
    <recommendedName>
        <fullName evidence="1">Ice-binding protein C-terminal domain-containing protein</fullName>
    </recommendedName>
</protein>
<dbReference type="InterPro" id="IPR013424">
    <property type="entry name" value="Ice-binding_C"/>
</dbReference>
<keyword evidence="3" id="KW-1185">Reference proteome</keyword>
<dbReference type="Proteomes" id="UP000000466">
    <property type="component" value="Chromosome"/>
</dbReference>
<dbReference type="InterPro" id="IPR049804">
    <property type="entry name" value="Choice_anch_L"/>
</dbReference>
<accession>K4KPJ2</accession>
<reference evidence="2 3" key="1">
    <citation type="journal article" date="2013" name="Genome Announc.">
        <title>Complete genome sequence of Simiduia agarivorans SA1(T), a marine bacterium able to degrade a variety of polysaccharides.</title>
        <authorList>
            <person name="Lin S.Y."/>
            <person name="Shieh W.Y."/>
            <person name="Chen J.S."/>
            <person name="Tang S.L."/>
        </authorList>
    </citation>
    <scope>NUCLEOTIDE SEQUENCE [LARGE SCALE GENOMIC DNA]</scope>
    <source>
        <strain evidence="3">DSM 21679 / JCM 13881 / BCRC 17597 / SA1</strain>
    </source>
</reference>
<dbReference type="EMBL" id="CP003746">
    <property type="protein sequence ID" value="AFV00962.1"/>
    <property type="molecule type" value="Genomic_DNA"/>
</dbReference>
<sequence length="269" mass="27595">MLTAGMLMTSAAQALVVTDVADGQTLANNILGSGISISNVSYQGSATSSGTFTGGLASGLGFDTGVLLTTGAAQNAVGPNNETGKSTNFGGAGDSDLTALSGYSTNDATVLSFDFEFDGGLGGDLFFNIVFASEEYNEFVGTQFNDVFGLFVDGNNVAKLPNGDPLSINTVNNNVNSDSYIDNETGSYDIQYDGFTKSIGIKVLGLSAGLHSMKFAIADGSDFILDSGIFIQASSFSDTPVGVPEPGPLLLLSIGLLGLGAARQRLNRQ</sequence>
<evidence type="ECO:0000313" key="3">
    <source>
        <dbReference type="Proteomes" id="UP000000466"/>
    </source>
</evidence>
<dbReference type="Pfam" id="PF07589">
    <property type="entry name" value="PEP-CTERM"/>
    <property type="match status" value="1"/>
</dbReference>
<organism evidence="2 3">
    <name type="scientific">Simiduia agarivorans (strain DSM 21679 / JCM 13881 / BCRC 17597 / SA1)</name>
    <dbReference type="NCBI Taxonomy" id="1117647"/>
    <lineage>
        <taxon>Bacteria</taxon>
        <taxon>Pseudomonadati</taxon>
        <taxon>Pseudomonadota</taxon>
        <taxon>Gammaproteobacteria</taxon>
        <taxon>Cellvibrionales</taxon>
        <taxon>Cellvibrionaceae</taxon>
        <taxon>Simiduia</taxon>
    </lineage>
</organism>
<dbReference type="eggNOG" id="COG3291">
    <property type="taxonomic scope" value="Bacteria"/>
</dbReference>
<dbReference type="AlphaFoldDB" id="K4KPJ2"/>
<dbReference type="KEGG" id="saga:M5M_19175"/>